<evidence type="ECO:0000313" key="4">
    <source>
        <dbReference type="Proteomes" id="UP000053890"/>
    </source>
</evidence>
<dbReference type="EMBL" id="KQ474083">
    <property type="protein sequence ID" value="KPV73425.1"/>
    <property type="molecule type" value="Genomic_DNA"/>
</dbReference>
<gene>
    <name evidence="3" type="ORF">RHOBADRAFT_55169</name>
</gene>
<dbReference type="RefSeq" id="XP_018269474.1">
    <property type="nucleotide sequence ID" value="XM_018417706.1"/>
</dbReference>
<feature type="compositionally biased region" description="Low complexity" evidence="1">
    <location>
        <begin position="13"/>
        <end position="31"/>
    </location>
</feature>
<feature type="compositionally biased region" description="Pro residues" evidence="1">
    <location>
        <begin position="82"/>
        <end position="91"/>
    </location>
</feature>
<proteinExistence type="predicted"/>
<evidence type="ECO:0000256" key="1">
    <source>
        <dbReference type="SAM" id="MobiDB-lite"/>
    </source>
</evidence>
<protein>
    <submittedName>
        <fullName evidence="3">Uncharacterized protein</fullName>
    </submittedName>
</protein>
<accession>A0A0P9H0P7</accession>
<feature type="region of interest" description="Disordered" evidence="1">
    <location>
        <begin position="76"/>
        <end position="95"/>
    </location>
</feature>
<feature type="region of interest" description="Disordered" evidence="1">
    <location>
        <begin position="101"/>
        <end position="129"/>
    </location>
</feature>
<reference evidence="3 4" key="1">
    <citation type="journal article" date="2015" name="Front. Microbiol.">
        <title>Genome sequence of the plant growth promoting endophytic yeast Rhodotorula graminis WP1.</title>
        <authorList>
            <person name="Firrincieli A."/>
            <person name="Otillar R."/>
            <person name="Salamov A."/>
            <person name="Schmutz J."/>
            <person name="Khan Z."/>
            <person name="Redman R.S."/>
            <person name="Fleck N.D."/>
            <person name="Lindquist E."/>
            <person name="Grigoriev I.V."/>
            <person name="Doty S.L."/>
        </authorList>
    </citation>
    <scope>NUCLEOTIDE SEQUENCE [LARGE SCALE GENOMIC DNA]</scope>
    <source>
        <strain evidence="3 4">WP1</strain>
    </source>
</reference>
<dbReference type="Proteomes" id="UP000053890">
    <property type="component" value="Unassembled WGS sequence"/>
</dbReference>
<dbReference type="AlphaFoldDB" id="A0A0P9H0P7"/>
<feature type="transmembrane region" description="Helical" evidence="2">
    <location>
        <begin position="33"/>
        <end position="57"/>
    </location>
</feature>
<organism evidence="3 4">
    <name type="scientific">Rhodotorula graminis (strain WP1)</name>
    <dbReference type="NCBI Taxonomy" id="578459"/>
    <lineage>
        <taxon>Eukaryota</taxon>
        <taxon>Fungi</taxon>
        <taxon>Dikarya</taxon>
        <taxon>Basidiomycota</taxon>
        <taxon>Pucciniomycotina</taxon>
        <taxon>Microbotryomycetes</taxon>
        <taxon>Sporidiobolales</taxon>
        <taxon>Sporidiobolaceae</taxon>
        <taxon>Rhodotorula</taxon>
    </lineage>
</organism>
<keyword evidence="2" id="KW-0472">Membrane</keyword>
<sequence>MAVGIPALTTDLGSPSSGASPQSSGSSSATRTATVVCIVVPVLLVTAGIVAGVLICLRSRKRRALKHSWIEQELVPTTARHPPMPSPPHAYPPLTSHTFSFVQHARAPDPAPPASQSAPDVPPPAYARP</sequence>
<feature type="compositionally biased region" description="Pro residues" evidence="1">
    <location>
        <begin position="120"/>
        <end position="129"/>
    </location>
</feature>
<keyword evidence="2" id="KW-1133">Transmembrane helix</keyword>
<keyword evidence="2" id="KW-0812">Transmembrane</keyword>
<evidence type="ECO:0000313" key="3">
    <source>
        <dbReference type="EMBL" id="KPV73425.1"/>
    </source>
</evidence>
<keyword evidence="4" id="KW-1185">Reference proteome</keyword>
<feature type="region of interest" description="Disordered" evidence="1">
    <location>
        <begin position="1"/>
        <end position="31"/>
    </location>
</feature>
<evidence type="ECO:0000256" key="2">
    <source>
        <dbReference type="SAM" id="Phobius"/>
    </source>
</evidence>
<dbReference type="GeneID" id="28978154"/>
<name>A0A0P9H0P7_RHOGW</name>